<keyword evidence="6" id="KW-1185">Reference proteome</keyword>
<organism evidence="6 7">
    <name type="scientific">Schistosoma rodhaini</name>
    <dbReference type="NCBI Taxonomy" id="6188"/>
    <lineage>
        <taxon>Eukaryota</taxon>
        <taxon>Metazoa</taxon>
        <taxon>Spiralia</taxon>
        <taxon>Lophotrochozoa</taxon>
        <taxon>Platyhelminthes</taxon>
        <taxon>Trematoda</taxon>
        <taxon>Digenea</taxon>
        <taxon>Strigeidida</taxon>
        <taxon>Schistosomatoidea</taxon>
        <taxon>Schistosomatidae</taxon>
        <taxon>Schistosoma</taxon>
    </lineage>
</organism>
<proteinExistence type="predicted"/>
<evidence type="ECO:0000256" key="2">
    <source>
        <dbReference type="ARBA" id="ARBA00022692"/>
    </source>
</evidence>
<sequence>MNKLHSTVNMIDINQTNLKALNEVNQYHSIIFNPYIDYNQLLSINKVTKSDPQYPKIQIHKRLLNILQNLLFIFTFLQCCIIIYLIYQYDIHLRLRSPLNDLPNYIATRIPWIPEQYQLKNQMSTIWWSLCIIYMPIMIIFCRYYLEVNENGQKYRWIMKQDIRKPQSEQFYSTIVFGKEFRQLLLVCCLTTSIFLWLFYLIGLYNCLYFIHFNYWRKIIHNWLYELKSFYLLDLKESPNGIKQTSSLKTHHLLDDGENSILIIDIIQNMFECCGIDKGFVDWVSDHVETPYLHTYQNLMRNVNDSYEANYSIEISTNRSVPFSCYKRIKYNLDIDNILLINGSNNSSISNNELFHNKGCVEPILHFVTSKWMKSQMLCLLIIILTMTPQIIVMLANIQVEALWKEIKTLMNKIMNITKKGVLKFIEIANAGISQLKKPLLLHIFNIKNYEEYFEKLLESDEKFYYEQLTRHEQIDFHESVMVHQEIKLIETTLEKSPSIFDQNSKVEQFQQQQSQQIEQSTRPGRKQSYYQLTNQQQQQRQKHRQYSVKYTSHRKSKIYTNLNRIPINKLHKSYVHIRSNTRLPKVNPHINERPTWKYTYKV</sequence>
<evidence type="ECO:0000313" key="6">
    <source>
        <dbReference type="Proteomes" id="UP000050792"/>
    </source>
</evidence>
<keyword evidence="4 5" id="KW-0472">Membrane</keyword>
<keyword evidence="2 5" id="KW-0812">Transmembrane</keyword>
<dbReference type="InterPro" id="IPR008952">
    <property type="entry name" value="Tetraspanin_EC2_sf"/>
</dbReference>
<evidence type="ECO:0000256" key="1">
    <source>
        <dbReference type="ARBA" id="ARBA00004141"/>
    </source>
</evidence>
<reference evidence="7" key="2">
    <citation type="submission" date="2023-11" db="UniProtKB">
        <authorList>
            <consortium name="WormBaseParasite"/>
        </authorList>
    </citation>
    <scope>IDENTIFICATION</scope>
</reference>
<feature type="transmembrane region" description="Helical" evidence="5">
    <location>
        <begin position="66"/>
        <end position="87"/>
    </location>
</feature>
<protein>
    <submittedName>
        <fullName evidence="7">Uncharacterized protein</fullName>
    </submittedName>
</protein>
<dbReference type="Pfam" id="PF00335">
    <property type="entry name" value="Tetraspanin"/>
    <property type="match status" value="1"/>
</dbReference>
<dbReference type="Gene3D" id="1.10.1450.10">
    <property type="entry name" value="Tetraspanin"/>
    <property type="match status" value="1"/>
</dbReference>
<dbReference type="InterPro" id="IPR018499">
    <property type="entry name" value="Tetraspanin/Peripherin"/>
</dbReference>
<evidence type="ECO:0000256" key="4">
    <source>
        <dbReference type="ARBA" id="ARBA00023136"/>
    </source>
</evidence>
<comment type="subcellular location">
    <subcellularLocation>
        <location evidence="1">Membrane</location>
        <topology evidence="1">Multi-pass membrane protein</topology>
    </subcellularLocation>
</comment>
<evidence type="ECO:0000256" key="3">
    <source>
        <dbReference type="ARBA" id="ARBA00022989"/>
    </source>
</evidence>
<dbReference type="Proteomes" id="UP000050792">
    <property type="component" value="Unassembled WGS sequence"/>
</dbReference>
<dbReference type="GO" id="GO:0016020">
    <property type="term" value="C:membrane"/>
    <property type="evidence" value="ECO:0007669"/>
    <property type="project" value="UniProtKB-SubCell"/>
</dbReference>
<name>A0AA85ET96_9TREM</name>
<dbReference type="WBParaSite" id="SRDH1_2320.1">
    <property type="protein sequence ID" value="SRDH1_2320.1"/>
    <property type="gene ID" value="SRDH1_2320"/>
</dbReference>
<feature type="transmembrane region" description="Helical" evidence="5">
    <location>
        <begin position="184"/>
        <end position="211"/>
    </location>
</feature>
<reference evidence="6" key="1">
    <citation type="submission" date="2022-06" db="EMBL/GenBank/DDBJ databases">
        <authorList>
            <person name="Berger JAMES D."/>
            <person name="Berger JAMES D."/>
        </authorList>
    </citation>
    <scope>NUCLEOTIDE SEQUENCE [LARGE SCALE GENOMIC DNA]</scope>
</reference>
<evidence type="ECO:0000313" key="7">
    <source>
        <dbReference type="WBParaSite" id="SRDH1_2320.1"/>
    </source>
</evidence>
<evidence type="ECO:0000256" key="5">
    <source>
        <dbReference type="SAM" id="Phobius"/>
    </source>
</evidence>
<feature type="transmembrane region" description="Helical" evidence="5">
    <location>
        <begin position="126"/>
        <end position="146"/>
    </location>
</feature>
<accession>A0AA85ET96</accession>
<keyword evidence="3 5" id="KW-1133">Transmembrane helix</keyword>
<dbReference type="AlphaFoldDB" id="A0AA85ET96"/>